<dbReference type="Proteomes" id="UP000184694">
    <property type="component" value="Unassembled WGS sequence"/>
</dbReference>
<keyword evidence="2" id="KW-1185">Reference proteome</keyword>
<sequence>MSQKDLLDLYDQLSLSFSPIEKLFQTMSAIDAKKHGSLTTNYGEIGERLSEQFKKELHKLLVQSDGELD</sequence>
<protein>
    <submittedName>
        <fullName evidence="1">Uncharacterized protein</fullName>
    </submittedName>
</protein>
<organism evidence="1 2">
    <name type="scientific">Halodesulfovibrio marinisediminis DSM 17456</name>
    <dbReference type="NCBI Taxonomy" id="1121457"/>
    <lineage>
        <taxon>Bacteria</taxon>
        <taxon>Pseudomonadati</taxon>
        <taxon>Thermodesulfobacteriota</taxon>
        <taxon>Desulfovibrionia</taxon>
        <taxon>Desulfovibrionales</taxon>
        <taxon>Desulfovibrionaceae</taxon>
        <taxon>Halodesulfovibrio</taxon>
    </lineage>
</organism>
<proteinExistence type="predicted"/>
<dbReference type="EMBL" id="FSRG01000007">
    <property type="protein sequence ID" value="SIO36668.1"/>
    <property type="molecule type" value="Genomic_DNA"/>
</dbReference>
<accession>A0A1N6IX81</accession>
<gene>
    <name evidence="1" type="ORF">SAMN02745161_3025</name>
</gene>
<dbReference type="AlphaFoldDB" id="A0A1N6IX81"/>
<name>A0A1N6IX81_9BACT</name>
<dbReference type="STRING" id="1121457.SAMN02745161_3025"/>
<reference evidence="2" key="1">
    <citation type="submission" date="2016-11" db="EMBL/GenBank/DDBJ databases">
        <authorList>
            <person name="Varghese N."/>
            <person name="Submissions S."/>
        </authorList>
    </citation>
    <scope>NUCLEOTIDE SEQUENCE [LARGE SCALE GENOMIC DNA]</scope>
    <source>
        <strain evidence="2">DSM 17456</strain>
    </source>
</reference>
<evidence type="ECO:0000313" key="2">
    <source>
        <dbReference type="Proteomes" id="UP000184694"/>
    </source>
</evidence>
<evidence type="ECO:0000313" key="1">
    <source>
        <dbReference type="EMBL" id="SIO36668.1"/>
    </source>
</evidence>
<dbReference type="RefSeq" id="WP_074217768.1">
    <property type="nucleotide sequence ID" value="NZ_FSRG01000007.1"/>
</dbReference>